<evidence type="ECO:0000313" key="2">
    <source>
        <dbReference type="Proteomes" id="UP000298663"/>
    </source>
</evidence>
<reference evidence="1 2" key="1">
    <citation type="journal article" date="2015" name="Genome Biol.">
        <title>Comparative genomics of Steinernema reveals deeply conserved gene regulatory networks.</title>
        <authorList>
            <person name="Dillman A.R."/>
            <person name="Macchietto M."/>
            <person name="Porter C.F."/>
            <person name="Rogers A."/>
            <person name="Williams B."/>
            <person name="Antoshechkin I."/>
            <person name="Lee M.M."/>
            <person name="Goodwin Z."/>
            <person name="Lu X."/>
            <person name="Lewis E.E."/>
            <person name="Goodrich-Blair H."/>
            <person name="Stock S.P."/>
            <person name="Adams B.J."/>
            <person name="Sternberg P.W."/>
            <person name="Mortazavi A."/>
        </authorList>
    </citation>
    <scope>NUCLEOTIDE SEQUENCE [LARGE SCALE GENOMIC DNA]</scope>
    <source>
        <strain evidence="1 2">ALL</strain>
    </source>
</reference>
<organism evidence="1 2">
    <name type="scientific">Steinernema carpocapsae</name>
    <name type="common">Entomopathogenic nematode</name>
    <dbReference type="NCBI Taxonomy" id="34508"/>
    <lineage>
        <taxon>Eukaryota</taxon>
        <taxon>Metazoa</taxon>
        <taxon>Ecdysozoa</taxon>
        <taxon>Nematoda</taxon>
        <taxon>Chromadorea</taxon>
        <taxon>Rhabditida</taxon>
        <taxon>Tylenchina</taxon>
        <taxon>Panagrolaimomorpha</taxon>
        <taxon>Strongyloidoidea</taxon>
        <taxon>Steinernematidae</taxon>
        <taxon>Steinernema</taxon>
    </lineage>
</organism>
<comment type="caution">
    <text evidence="1">The sequence shown here is derived from an EMBL/GenBank/DDBJ whole genome shotgun (WGS) entry which is preliminary data.</text>
</comment>
<evidence type="ECO:0000313" key="1">
    <source>
        <dbReference type="EMBL" id="TKR60816.1"/>
    </source>
</evidence>
<reference evidence="1 2" key="2">
    <citation type="journal article" date="2019" name="G3 (Bethesda)">
        <title>Hybrid Assembly of the Genome of the Entomopathogenic Nematode Steinernema carpocapsae Identifies the X-Chromosome.</title>
        <authorList>
            <person name="Serra L."/>
            <person name="Macchietto M."/>
            <person name="Macias-Munoz A."/>
            <person name="McGill C.J."/>
            <person name="Rodriguez I.M."/>
            <person name="Rodriguez B."/>
            <person name="Murad R."/>
            <person name="Mortazavi A."/>
        </authorList>
    </citation>
    <scope>NUCLEOTIDE SEQUENCE [LARGE SCALE GENOMIC DNA]</scope>
    <source>
        <strain evidence="1 2">ALL</strain>
    </source>
</reference>
<gene>
    <name evidence="1" type="ORF">L596_028003</name>
</gene>
<dbReference type="AlphaFoldDB" id="A0A4U5LX69"/>
<keyword evidence="2" id="KW-1185">Reference proteome</keyword>
<proteinExistence type="predicted"/>
<dbReference type="Proteomes" id="UP000298663">
    <property type="component" value="Unassembled WGS sequence"/>
</dbReference>
<name>A0A4U5LX69_STECR</name>
<protein>
    <submittedName>
        <fullName evidence="1">Uncharacterized protein</fullName>
    </submittedName>
</protein>
<accession>A0A4U5LX69</accession>
<sequence length="126" mass="14624">MSQLLWNLRNPVFRERTRPKRSDSRKNIFETVGNFCLIAFSDFRLFAIVNILQDPGNILHEFQSSMERWTVMVALPSHDRPSNSTFQRHVFSNAGLFQLPSPPPKVHSIKTHEFFSICTLDSHPPD</sequence>
<dbReference type="EMBL" id="AZBU02000011">
    <property type="protein sequence ID" value="TKR60816.1"/>
    <property type="molecule type" value="Genomic_DNA"/>
</dbReference>